<protein>
    <submittedName>
        <fullName evidence="8">Porin family protein</fullName>
    </submittedName>
</protein>
<sequence>MNRHLIATASALALSVGFAQAADLGAPRMPIAAAVVAPVFNWTGFYLGAHVGYGWGRTGGSLFTPTGTFQTNEPASPNGVFGGGQLGYNWQFNNIVLGLETDLSAAGFRDSRLYNVNPVFSNNTRVNWVGTARARAGLAFDKALLYVTGGLAYGGVSIGAVPGPVGVTSSRTRLGFALGTGVEYAFAPTWTAKLEYMYYNFGSATYTTSAAAEFIRATPQVHTVKIGVNYLFSTGPSAVVARY</sequence>
<evidence type="ECO:0000313" key="9">
    <source>
        <dbReference type="Proteomes" id="UP000298588"/>
    </source>
</evidence>
<evidence type="ECO:0000256" key="4">
    <source>
        <dbReference type="ARBA" id="ARBA00023237"/>
    </source>
</evidence>
<evidence type="ECO:0000256" key="2">
    <source>
        <dbReference type="ARBA" id="ARBA00022729"/>
    </source>
</evidence>
<dbReference type="KEGG" id="paqt:E8L99_16395"/>
<dbReference type="InterPro" id="IPR011250">
    <property type="entry name" value="OMP/PagP_B-barrel"/>
</dbReference>
<comment type="subcellular location">
    <subcellularLocation>
        <location evidence="1">Cell outer membrane</location>
    </subcellularLocation>
</comment>
<dbReference type="Gene3D" id="2.40.160.20">
    <property type="match status" value="1"/>
</dbReference>
<dbReference type="InterPro" id="IPR027385">
    <property type="entry name" value="Beta-barrel_OMP"/>
</dbReference>
<dbReference type="InterPro" id="IPR051692">
    <property type="entry name" value="OMP-like"/>
</dbReference>
<comment type="similarity">
    <text evidence="5">Belongs to the Omp25/RopB family.</text>
</comment>
<feature type="signal peptide" evidence="6">
    <location>
        <begin position="1"/>
        <end position="21"/>
    </location>
</feature>
<evidence type="ECO:0000313" key="8">
    <source>
        <dbReference type="EMBL" id="QCK87222.1"/>
    </source>
</evidence>
<keyword evidence="3" id="KW-0472">Membrane</keyword>
<reference evidence="8 9" key="1">
    <citation type="submission" date="2019-04" db="EMBL/GenBank/DDBJ databases">
        <title>Phreatobacter aquaticus sp. nov.</title>
        <authorList>
            <person name="Choi A."/>
            <person name="Baek K."/>
        </authorList>
    </citation>
    <scope>NUCLEOTIDE SEQUENCE [LARGE SCALE GENOMIC DNA]</scope>
    <source>
        <strain evidence="8 9">NMCR1094</strain>
    </source>
</reference>
<evidence type="ECO:0000259" key="7">
    <source>
        <dbReference type="Pfam" id="PF13505"/>
    </source>
</evidence>
<dbReference type="AlphaFoldDB" id="A0A4D7QT52"/>
<dbReference type="GO" id="GO:0009279">
    <property type="term" value="C:cell outer membrane"/>
    <property type="evidence" value="ECO:0007669"/>
    <property type="project" value="UniProtKB-SubCell"/>
</dbReference>
<keyword evidence="9" id="KW-1185">Reference proteome</keyword>
<keyword evidence="2 6" id="KW-0732">Signal</keyword>
<accession>A0A4D7QT52</accession>
<dbReference type="SUPFAM" id="SSF56925">
    <property type="entry name" value="OMPA-like"/>
    <property type="match status" value="1"/>
</dbReference>
<dbReference type="PANTHER" id="PTHR34001:SF3">
    <property type="entry name" value="BLL7405 PROTEIN"/>
    <property type="match status" value="1"/>
</dbReference>
<evidence type="ECO:0000256" key="3">
    <source>
        <dbReference type="ARBA" id="ARBA00023136"/>
    </source>
</evidence>
<name>A0A4D7QT52_9HYPH</name>
<evidence type="ECO:0000256" key="1">
    <source>
        <dbReference type="ARBA" id="ARBA00004442"/>
    </source>
</evidence>
<dbReference type="Proteomes" id="UP000298588">
    <property type="component" value="Chromosome"/>
</dbReference>
<gene>
    <name evidence="8" type="ORF">E8L99_16395</name>
</gene>
<dbReference type="OrthoDB" id="9815357at2"/>
<evidence type="ECO:0000256" key="5">
    <source>
        <dbReference type="ARBA" id="ARBA00038306"/>
    </source>
</evidence>
<dbReference type="EMBL" id="CP039865">
    <property type="protein sequence ID" value="QCK87222.1"/>
    <property type="molecule type" value="Genomic_DNA"/>
</dbReference>
<dbReference type="RefSeq" id="WP_137100551.1">
    <property type="nucleotide sequence ID" value="NZ_CP039865.1"/>
</dbReference>
<dbReference type="PANTHER" id="PTHR34001">
    <property type="entry name" value="BLL7405 PROTEIN"/>
    <property type="match status" value="1"/>
</dbReference>
<evidence type="ECO:0000256" key="6">
    <source>
        <dbReference type="SAM" id="SignalP"/>
    </source>
</evidence>
<feature type="domain" description="Outer membrane protein beta-barrel" evidence="7">
    <location>
        <begin position="11"/>
        <end position="232"/>
    </location>
</feature>
<dbReference type="Pfam" id="PF13505">
    <property type="entry name" value="OMP_b-brl"/>
    <property type="match status" value="1"/>
</dbReference>
<proteinExistence type="inferred from homology"/>
<organism evidence="8 9">
    <name type="scientific">Phreatobacter aquaticus</name>
    <dbReference type="NCBI Taxonomy" id="2570229"/>
    <lineage>
        <taxon>Bacteria</taxon>
        <taxon>Pseudomonadati</taxon>
        <taxon>Pseudomonadota</taxon>
        <taxon>Alphaproteobacteria</taxon>
        <taxon>Hyphomicrobiales</taxon>
        <taxon>Phreatobacteraceae</taxon>
        <taxon>Phreatobacter</taxon>
    </lineage>
</organism>
<keyword evidence="4" id="KW-0998">Cell outer membrane</keyword>
<feature type="chain" id="PRO_5020549580" evidence="6">
    <location>
        <begin position="22"/>
        <end position="243"/>
    </location>
</feature>